<sequence>MKKRRTDTNRFDEGKKSMMKGVNGDKKAVKEAYDIFAELRKRDANNPLLEAYYGSTLTLLARDAAEPIEKADHAQEGLDALNRAVSNNSKNKEIRLLRAKVCLKLPESYFHCSQTAIEDLSFLLDRYKRDASYLSDEEVKEITNDLRTARKNAMKN</sequence>
<keyword evidence="3" id="KW-1185">Reference proteome</keyword>
<evidence type="ECO:0000313" key="3">
    <source>
        <dbReference type="Proteomes" id="UP000184184"/>
    </source>
</evidence>
<evidence type="ECO:0000313" key="2">
    <source>
        <dbReference type="EMBL" id="SHM73842.1"/>
    </source>
</evidence>
<proteinExistence type="predicted"/>
<accession>A0A1M7L8I9</accession>
<dbReference type="AlphaFoldDB" id="A0A1M7L8I9"/>
<feature type="compositionally biased region" description="Basic and acidic residues" evidence="1">
    <location>
        <begin position="1"/>
        <end position="16"/>
    </location>
</feature>
<gene>
    <name evidence="2" type="ORF">SAMN05216179_0967</name>
</gene>
<reference evidence="2 3" key="1">
    <citation type="submission" date="2016-11" db="EMBL/GenBank/DDBJ databases">
        <authorList>
            <person name="Jaros S."/>
            <person name="Januszkiewicz K."/>
            <person name="Wedrychowicz H."/>
        </authorList>
    </citation>
    <scope>NUCLEOTIDE SEQUENCE [LARGE SCALE GENOMIC DNA]</scope>
    <source>
        <strain evidence="2 3">CGMCC 1.10681</strain>
    </source>
</reference>
<dbReference type="STRING" id="1027249.SAMN05216179_0967"/>
<name>A0A1M7L8I9_9BACI</name>
<dbReference type="Proteomes" id="UP000184184">
    <property type="component" value="Unassembled WGS sequence"/>
</dbReference>
<feature type="region of interest" description="Disordered" evidence="1">
    <location>
        <begin position="1"/>
        <end position="23"/>
    </location>
</feature>
<evidence type="ECO:0000256" key="1">
    <source>
        <dbReference type="SAM" id="MobiDB-lite"/>
    </source>
</evidence>
<dbReference type="EMBL" id="FRCZ01000001">
    <property type="protein sequence ID" value="SHM73842.1"/>
    <property type="molecule type" value="Genomic_DNA"/>
</dbReference>
<dbReference type="OrthoDB" id="1807878at2"/>
<organism evidence="2 3">
    <name type="scientific">Gracilibacillus kekensis</name>
    <dbReference type="NCBI Taxonomy" id="1027249"/>
    <lineage>
        <taxon>Bacteria</taxon>
        <taxon>Bacillati</taxon>
        <taxon>Bacillota</taxon>
        <taxon>Bacilli</taxon>
        <taxon>Bacillales</taxon>
        <taxon>Bacillaceae</taxon>
        <taxon>Gracilibacillus</taxon>
    </lineage>
</organism>
<protein>
    <submittedName>
        <fullName evidence="2">Uncharacterized protein</fullName>
    </submittedName>
</protein>
<dbReference type="RefSeq" id="WP_073200121.1">
    <property type="nucleotide sequence ID" value="NZ_FRCZ01000001.1"/>
</dbReference>